<feature type="coiled-coil region" evidence="1">
    <location>
        <begin position="69"/>
        <end position="96"/>
    </location>
</feature>
<name>A0A814BRY2_9BILA</name>
<dbReference type="Proteomes" id="UP000663864">
    <property type="component" value="Unassembled WGS sequence"/>
</dbReference>
<sequence length="406" mass="46933">MDNQLSDMIQSLSLSSNECRIYARKQLDSWLDSSLTLLRNTYNEKLNEIDQLFHTLNEDLEIYKQRQLITITRQKNNLLNQEIKQLQEQLPILIQVKNTPGSIYDLEICRSTNIIDRPTICSILRHSLLQTEPVQSYRFSSTCRAMGCNSKRDEILLYEKDELILYNVNGTLGGSVSWSTMEDGFVSDITWCSILDCFLVLGRMILSLFDTHLYTCTNIQQVRGSQSHYLIALTYVEQDKSVFICSHHPIETIRQYGPLPEWNLKNAWSKDNLINQDDIGIRCIRVNQSGTQLGLVIKNKKDQFRIGLYSMDLTHIFSTIPIIPSSSLLKGIRSIDFMLYLTPFIDDHLWLIVYGNGIHEHSLLLVNDQTGKSETIIDDSILNVCMLDEQYLLVRMKQSMLIYDIQ</sequence>
<comment type="caution">
    <text evidence="2">The sequence shown here is derived from an EMBL/GenBank/DDBJ whole genome shotgun (WGS) entry which is preliminary data.</text>
</comment>
<evidence type="ECO:0000256" key="1">
    <source>
        <dbReference type="SAM" id="Coils"/>
    </source>
</evidence>
<organism evidence="2 5">
    <name type="scientific">Rotaria sordida</name>
    <dbReference type="NCBI Taxonomy" id="392033"/>
    <lineage>
        <taxon>Eukaryota</taxon>
        <taxon>Metazoa</taxon>
        <taxon>Spiralia</taxon>
        <taxon>Gnathifera</taxon>
        <taxon>Rotifera</taxon>
        <taxon>Eurotatoria</taxon>
        <taxon>Bdelloidea</taxon>
        <taxon>Philodinida</taxon>
        <taxon>Philodinidae</taxon>
        <taxon>Rotaria</taxon>
    </lineage>
</organism>
<dbReference type="Proteomes" id="UP000663889">
    <property type="component" value="Unassembled WGS sequence"/>
</dbReference>
<proteinExistence type="predicted"/>
<accession>A0A814BRY2</accession>
<dbReference type="Proteomes" id="UP000663836">
    <property type="component" value="Unassembled WGS sequence"/>
</dbReference>
<dbReference type="EMBL" id="CAJOBD010004731">
    <property type="protein sequence ID" value="CAF4006385.1"/>
    <property type="molecule type" value="Genomic_DNA"/>
</dbReference>
<gene>
    <name evidence="4" type="ORF">JBS370_LOCUS26577</name>
    <name evidence="3" type="ORF">SEV965_LOCUS8631</name>
    <name evidence="2" type="ORF">ZHD862_LOCUS8948</name>
</gene>
<dbReference type="AlphaFoldDB" id="A0A814BRY2"/>
<dbReference type="EMBL" id="CAJNOU010000322">
    <property type="protein sequence ID" value="CAF0958414.1"/>
    <property type="molecule type" value="Genomic_DNA"/>
</dbReference>
<reference evidence="2" key="1">
    <citation type="submission" date="2021-02" db="EMBL/GenBank/DDBJ databases">
        <authorList>
            <person name="Nowell W R."/>
        </authorList>
    </citation>
    <scope>NUCLEOTIDE SEQUENCE</scope>
</reference>
<keyword evidence="1" id="KW-0175">Coiled coil</keyword>
<evidence type="ECO:0000313" key="3">
    <source>
        <dbReference type="EMBL" id="CAF0958414.1"/>
    </source>
</evidence>
<evidence type="ECO:0000313" key="5">
    <source>
        <dbReference type="Proteomes" id="UP000663864"/>
    </source>
</evidence>
<evidence type="ECO:0000313" key="2">
    <source>
        <dbReference type="EMBL" id="CAF0931207.1"/>
    </source>
</evidence>
<evidence type="ECO:0000313" key="4">
    <source>
        <dbReference type="EMBL" id="CAF4006385.1"/>
    </source>
</evidence>
<dbReference type="EMBL" id="CAJNOT010000297">
    <property type="protein sequence ID" value="CAF0931207.1"/>
    <property type="molecule type" value="Genomic_DNA"/>
</dbReference>
<protein>
    <submittedName>
        <fullName evidence="2">Uncharacterized protein</fullName>
    </submittedName>
</protein>